<dbReference type="InterPro" id="IPR004331">
    <property type="entry name" value="SPX_dom"/>
</dbReference>
<dbReference type="GO" id="GO:0070417">
    <property type="term" value="P:cellular response to cold"/>
    <property type="evidence" value="ECO:0007669"/>
    <property type="project" value="UniProtKB-ARBA"/>
</dbReference>
<dbReference type="InterPro" id="IPR031142">
    <property type="entry name" value="SPX_prot"/>
</dbReference>
<dbReference type="PANTHER" id="PTHR45978">
    <property type="entry name" value="SPX DOMAIN-CONTAINING PROTEIN 3"/>
    <property type="match status" value="1"/>
</dbReference>
<accession>A0A1D6QR44</accession>
<dbReference type="PANTHER" id="PTHR45978:SF8">
    <property type="entry name" value="SPX DOMAIN-CONTAINING PROTEIN"/>
    <property type="match status" value="1"/>
</dbReference>
<dbReference type="PROSITE" id="PS51382">
    <property type="entry name" value="SPX"/>
    <property type="match status" value="1"/>
</dbReference>
<dbReference type="eggNOG" id="KOG1161">
    <property type="taxonomic scope" value="Eukaryota"/>
</dbReference>
<dbReference type="OMA" id="MLEPFCA"/>
<dbReference type="IntAct" id="A0A1D6QR44">
    <property type="interactions" value="2"/>
</dbReference>
<dbReference type="InParanoid" id="A0A1D6QR44"/>
<protein>
    <submittedName>
        <fullName evidence="2">SPX domain-containing protein 1</fullName>
    </submittedName>
</protein>
<evidence type="ECO:0000256" key="1">
    <source>
        <dbReference type="SAM" id="MobiDB-lite"/>
    </source>
</evidence>
<dbReference type="GO" id="GO:0016036">
    <property type="term" value="P:cellular response to phosphate starvation"/>
    <property type="evidence" value="ECO:0007669"/>
    <property type="project" value="InterPro"/>
</dbReference>
<feature type="region of interest" description="Disordered" evidence="1">
    <location>
        <begin position="207"/>
        <end position="261"/>
    </location>
</feature>
<proteinExistence type="predicted"/>
<dbReference type="PaxDb" id="4577-GRMZM2G171423_P02"/>
<reference evidence="2" key="1">
    <citation type="submission" date="2015-12" db="EMBL/GenBank/DDBJ databases">
        <title>Update maize B73 reference genome by single molecule sequencing technologies.</title>
        <authorList>
            <consortium name="Maize Genome Sequencing Project"/>
            <person name="Ware D."/>
        </authorList>
    </citation>
    <scope>NUCLEOTIDE SEQUENCE</scope>
    <source>
        <tissue evidence="2">Seedling</tissue>
    </source>
</reference>
<dbReference type="CDD" id="cd14481">
    <property type="entry name" value="SPX_AtSPX1_like"/>
    <property type="match status" value="1"/>
</dbReference>
<sequence length="295" mass="32645">MKFGKSLNNQIVETLPDWRDKFLSYKDLKKRLKQIGAGSGERRSKRQRVGDGRGGSSPPAMTPEEAGFVALLDAELDKFNAFFLEKEEDYVIRLKNSGLIRVSVVGIERAQELQDRVVSAAEVGSAEELLRVRKEIVDFHGEMVLLENYSALNYTGLVKILKKYDKRTGALIRLPFIRNVMQEPFCATDVLYKLVKGCEEMLDQLLLPRNQQRPVPSDNGGEGDSDGDDDKQRPAEPGASSLPSGGGGGAGDMELEEIEDMESMYMKSTVAALRALREIRSGSSTVSAFSLPPLR</sequence>
<dbReference type="EMBL" id="CM000780">
    <property type="protein sequence ID" value="AQK59968.1"/>
    <property type="molecule type" value="Genomic_DNA"/>
</dbReference>
<feature type="region of interest" description="Disordered" evidence="1">
    <location>
        <begin position="35"/>
        <end position="62"/>
    </location>
</feature>
<dbReference type="STRING" id="4577.A0A1D6QR44"/>
<organism evidence="2">
    <name type="scientific">Zea mays</name>
    <name type="common">Maize</name>
    <dbReference type="NCBI Taxonomy" id="4577"/>
    <lineage>
        <taxon>Eukaryota</taxon>
        <taxon>Viridiplantae</taxon>
        <taxon>Streptophyta</taxon>
        <taxon>Embryophyta</taxon>
        <taxon>Tracheophyta</taxon>
        <taxon>Spermatophyta</taxon>
        <taxon>Magnoliopsida</taxon>
        <taxon>Liliopsida</taxon>
        <taxon>Poales</taxon>
        <taxon>Poaceae</taxon>
        <taxon>PACMAD clade</taxon>
        <taxon>Panicoideae</taxon>
        <taxon>Andropogonodae</taxon>
        <taxon>Andropogoneae</taxon>
        <taxon>Tripsacinae</taxon>
        <taxon>Zea</taxon>
    </lineage>
</organism>
<dbReference type="AlphaFoldDB" id="A0A1D6QR44"/>
<dbReference type="Pfam" id="PF03105">
    <property type="entry name" value="SPX"/>
    <property type="match status" value="2"/>
</dbReference>
<dbReference type="ExpressionAtlas" id="A0A1D6QR44">
    <property type="expression patterns" value="baseline and differential"/>
</dbReference>
<evidence type="ECO:0000313" key="2">
    <source>
        <dbReference type="EMBL" id="AQK59968.1"/>
    </source>
</evidence>
<gene>
    <name evidence="2" type="ORF">ZEAMMB73_Zm00001d053626</name>
</gene>
<dbReference type="SMR" id="A0A1D6QR44"/>
<name>A0A1D6QR44_MAIZE</name>